<dbReference type="OrthoDB" id="111499at2"/>
<gene>
    <name evidence="3" type="ORF">ESZ00_01375</name>
</gene>
<keyword evidence="1" id="KW-1133">Transmembrane helix</keyword>
<dbReference type="RefSeq" id="WP_129206379.1">
    <property type="nucleotide sequence ID" value="NZ_BMGU01000001.1"/>
</dbReference>
<keyword evidence="1" id="KW-0812">Transmembrane</keyword>
<evidence type="ECO:0000313" key="4">
    <source>
        <dbReference type="Proteomes" id="UP000290253"/>
    </source>
</evidence>
<dbReference type="Proteomes" id="UP000290253">
    <property type="component" value="Unassembled WGS sequence"/>
</dbReference>
<keyword evidence="4" id="KW-1185">Reference proteome</keyword>
<proteinExistence type="predicted"/>
<dbReference type="EMBL" id="SDMK01000001">
    <property type="protein sequence ID" value="RXS96629.1"/>
    <property type="molecule type" value="Genomic_DNA"/>
</dbReference>
<accession>A0A4Q1SGY7</accession>
<keyword evidence="1" id="KW-0472">Membrane</keyword>
<evidence type="ECO:0000259" key="2">
    <source>
        <dbReference type="Pfam" id="PF14258"/>
    </source>
</evidence>
<evidence type="ECO:0000256" key="1">
    <source>
        <dbReference type="SAM" id="Phobius"/>
    </source>
</evidence>
<sequence length="401" mass="42429">MNLRSPGRDARILLGITGFALAIIAVGAFFAPARIDNNPTPSIDNSGSAGAKAAYTLLGQLGYHVQRFDEPAAALDRLPADHTTLILAGAGLYDYRTDKDHLTAFLNRGGHILAAGMTSGAMLPGSSQRPASRLYTALCETVPQGLSPQARAGRLQLPIEMSWDTIDAVAIVDQACGTDPVVVHYPMQSGEAIWWTSPYPLTNRGLQNDANLRLLLAAVGAPGGTVLFDEYIHGAREDLWDTAAGTPVVPMGWQLAAVGLLLVFSYGRRNGPLRTPIRVQRTSPLEFVHSMGDLYRKAGAVTVAASAAERRLLHFLEAQGGIPRATLQASPGTIAAAVAERFRTAPASLAEDITALRNAEQSNLSPKSALALIRRIDHHIAALSAAITAGQPSAASSADRR</sequence>
<organism evidence="3 4">
    <name type="scientific">Silvibacterium dinghuense</name>
    <dbReference type="NCBI Taxonomy" id="1560006"/>
    <lineage>
        <taxon>Bacteria</taxon>
        <taxon>Pseudomonadati</taxon>
        <taxon>Acidobacteriota</taxon>
        <taxon>Terriglobia</taxon>
        <taxon>Terriglobales</taxon>
        <taxon>Acidobacteriaceae</taxon>
        <taxon>Silvibacterium</taxon>
    </lineage>
</organism>
<feature type="transmembrane region" description="Helical" evidence="1">
    <location>
        <begin position="12"/>
        <end position="31"/>
    </location>
</feature>
<feature type="domain" description="DUF4350" evidence="2">
    <location>
        <begin position="44"/>
        <end position="217"/>
    </location>
</feature>
<evidence type="ECO:0000313" key="3">
    <source>
        <dbReference type="EMBL" id="RXS96629.1"/>
    </source>
</evidence>
<protein>
    <submittedName>
        <fullName evidence="3">DUF4350 domain-containing protein</fullName>
    </submittedName>
</protein>
<reference evidence="3 4" key="1">
    <citation type="journal article" date="2016" name="Int. J. Syst. Evol. Microbiol.">
        <title>Acidipila dinghuensis sp. nov., an acidobacterium isolated from forest soil.</title>
        <authorList>
            <person name="Jiang Y.W."/>
            <person name="Wang J."/>
            <person name="Chen M.H."/>
            <person name="Lv Y.Y."/>
            <person name="Qiu L.H."/>
        </authorList>
    </citation>
    <scope>NUCLEOTIDE SEQUENCE [LARGE SCALE GENOMIC DNA]</scope>
    <source>
        <strain evidence="3 4">DHOF10</strain>
    </source>
</reference>
<comment type="caution">
    <text evidence="3">The sequence shown here is derived from an EMBL/GenBank/DDBJ whole genome shotgun (WGS) entry which is preliminary data.</text>
</comment>
<dbReference type="Pfam" id="PF14258">
    <property type="entry name" value="DUF4350"/>
    <property type="match status" value="1"/>
</dbReference>
<dbReference type="InterPro" id="IPR025646">
    <property type="entry name" value="DUF4350"/>
</dbReference>
<name>A0A4Q1SGY7_9BACT</name>
<dbReference type="AlphaFoldDB" id="A0A4Q1SGY7"/>